<evidence type="ECO:0000313" key="2">
    <source>
        <dbReference type="Proteomes" id="UP000314982"/>
    </source>
</evidence>
<dbReference type="Ensembl" id="ENSHHUT00000019890.1">
    <property type="protein sequence ID" value="ENSHHUP00000019192.1"/>
    <property type="gene ID" value="ENSHHUG00000011989.1"/>
</dbReference>
<proteinExistence type="predicted"/>
<dbReference type="AlphaFoldDB" id="A0A4W5KRI6"/>
<accession>A0A4W5KRI6</accession>
<sequence length="87" mass="9663">MNICSPCVSCVYVQVFEASDFTPHPLYSVSQGGLDLQQAYTIQNQYGIPHTELAKLHQLSMQQNMQQSPICQQATTILPGMSLLSFI</sequence>
<keyword evidence="2" id="KW-1185">Reference proteome</keyword>
<evidence type="ECO:0000313" key="1">
    <source>
        <dbReference type="Ensembl" id="ENSHHUP00000019192.1"/>
    </source>
</evidence>
<reference evidence="1" key="3">
    <citation type="submission" date="2025-09" db="UniProtKB">
        <authorList>
            <consortium name="Ensembl"/>
        </authorList>
    </citation>
    <scope>IDENTIFICATION</scope>
</reference>
<protein>
    <submittedName>
        <fullName evidence="1">Uncharacterized protein</fullName>
    </submittedName>
</protein>
<reference evidence="2" key="1">
    <citation type="submission" date="2018-06" db="EMBL/GenBank/DDBJ databases">
        <title>Genome assembly of Danube salmon.</title>
        <authorList>
            <person name="Macqueen D.J."/>
            <person name="Gundappa M.K."/>
        </authorList>
    </citation>
    <scope>NUCLEOTIDE SEQUENCE [LARGE SCALE GENOMIC DNA]</scope>
</reference>
<name>A0A4W5KRI6_9TELE</name>
<dbReference type="STRING" id="62062.ENSHHUP00000019192"/>
<organism evidence="1 2">
    <name type="scientific">Hucho hucho</name>
    <name type="common">huchen</name>
    <dbReference type="NCBI Taxonomy" id="62062"/>
    <lineage>
        <taxon>Eukaryota</taxon>
        <taxon>Metazoa</taxon>
        <taxon>Chordata</taxon>
        <taxon>Craniata</taxon>
        <taxon>Vertebrata</taxon>
        <taxon>Euteleostomi</taxon>
        <taxon>Actinopterygii</taxon>
        <taxon>Neopterygii</taxon>
        <taxon>Teleostei</taxon>
        <taxon>Protacanthopterygii</taxon>
        <taxon>Salmoniformes</taxon>
        <taxon>Salmonidae</taxon>
        <taxon>Salmoninae</taxon>
        <taxon>Hucho</taxon>
    </lineage>
</organism>
<dbReference type="Proteomes" id="UP000314982">
    <property type="component" value="Unassembled WGS sequence"/>
</dbReference>
<reference evidence="1" key="2">
    <citation type="submission" date="2025-08" db="UniProtKB">
        <authorList>
            <consortium name="Ensembl"/>
        </authorList>
    </citation>
    <scope>IDENTIFICATION</scope>
</reference>